<dbReference type="AlphaFoldDB" id="A0A545U210"/>
<evidence type="ECO:0000313" key="6">
    <source>
        <dbReference type="EMBL" id="TQV83474.1"/>
    </source>
</evidence>
<dbReference type="InterPro" id="IPR029154">
    <property type="entry name" value="HIBADH-like_NADP-bd"/>
</dbReference>
<sequence>MIISAGFIGIGAMGLPMTTMLAKNGVPMTVWDANPEQSAKAGQLDGVRLAENIAELVGAAEVIFTCLPNDQVVESVYLGDGGIVGALTPGRITVDCSTVSSKITQRVADAAKKQDSQHMDASMLGSIPQAESGEIGFVVGGDPAALQKIQPLLDILGRFTKHAGPAGSANRIKMIHQTLVAANAVAVAEAIALCEASDTDLDCFYDVVCNAGGFAYSRYFEKRVPRMRDGDFSPLFMLDLMTKDSKLARDLARDVGMSAPLLDQVIARFQEGQANGLGAKDFSAVARLYQSGGKA</sequence>
<dbReference type="PIRSF" id="PIRSF000103">
    <property type="entry name" value="HIBADH"/>
    <property type="match status" value="1"/>
</dbReference>
<dbReference type="RefSeq" id="WP_142894711.1">
    <property type="nucleotide sequence ID" value="NZ_ML660052.1"/>
</dbReference>
<keyword evidence="2" id="KW-0520">NAD</keyword>
<name>A0A545U210_9PROT</name>
<dbReference type="GO" id="GO:0051287">
    <property type="term" value="F:NAD binding"/>
    <property type="evidence" value="ECO:0007669"/>
    <property type="project" value="InterPro"/>
</dbReference>
<feature type="domain" description="3-hydroxyisobutyrate dehydrogenase-like NAD-binding" evidence="5">
    <location>
        <begin position="167"/>
        <end position="289"/>
    </location>
</feature>
<proteinExistence type="predicted"/>
<feature type="active site" evidence="3">
    <location>
        <position position="173"/>
    </location>
</feature>
<dbReference type="Pfam" id="PF14833">
    <property type="entry name" value="NAD_binding_11"/>
    <property type="match status" value="1"/>
</dbReference>
<dbReference type="InterPro" id="IPR013328">
    <property type="entry name" value="6PGD_dom2"/>
</dbReference>
<evidence type="ECO:0000256" key="3">
    <source>
        <dbReference type="PIRSR" id="PIRSR000103-1"/>
    </source>
</evidence>
<evidence type="ECO:0000256" key="1">
    <source>
        <dbReference type="ARBA" id="ARBA00023002"/>
    </source>
</evidence>
<dbReference type="InterPro" id="IPR008927">
    <property type="entry name" value="6-PGluconate_DH-like_C_sf"/>
</dbReference>
<reference evidence="6 7" key="1">
    <citation type="submission" date="2019-06" db="EMBL/GenBank/DDBJ databases">
        <title>Whole genome sequence for Rhodospirillaceae sp. R148.</title>
        <authorList>
            <person name="Wang G."/>
        </authorList>
    </citation>
    <scope>NUCLEOTIDE SEQUENCE [LARGE SCALE GENOMIC DNA]</scope>
    <source>
        <strain evidence="6 7">R148</strain>
    </source>
</reference>
<evidence type="ECO:0000259" key="4">
    <source>
        <dbReference type="Pfam" id="PF03446"/>
    </source>
</evidence>
<comment type="caution">
    <text evidence="6">The sequence shown here is derived from an EMBL/GenBank/DDBJ whole genome shotgun (WGS) entry which is preliminary data.</text>
</comment>
<dbReference type="InterPro" id="IPR015815">
    <property type="entry name" value="HIBADH-related"/>
</dbReference>
<dbReference type="GO" id="GO:0050661">
    <property type="term" value="F:NADP binding"/>
    <property type="evidence" value="ECO:0007669"/>
    <property type="project" value="InterPro"/>
</dbReference>
<dbReference type="InterPro" id="IPR006115">
    <property type="entry name" value="6PGDH_NADP-bd"/>
</dbReference>
<gene>
    <name evidence="6" type="ORF">FKG95_02460</name>
</gene>
<dbReference type="GO" id="GO:0016491">
    <property type="term" value="F:oxidoreductase activity"/>
    <property type="evidence" value="ECO:0007669"/>
    <property type="project" value="UniProtKB-KW"/>
</dbReference>
<feature type="domain" description="6-phosphogluconate dehydrogenase NADP-binding" evidence="4">
    <location>
        <begin position="6"/>
        <end position="159"/>
    </location>
</feature>
<dbReference type="OrthoDB" id="9812907at2"/>
<evidence type="ECO:0000256" key="2">
    <source>
        <dbReference type="ARBA" id="ARBA00023027"/>
    </source>
</evidence>
<dbReference type="SUPFAM" id="SSF51735">
    <property type="entry name" value="NAD(P)-binding Rossmann-fold domains"/>
    <property type="match status" value="1"/>
</dbReference>
<dbReference type="PANTHER" id="PTHR43060">
    <property type="entry name" value="3-HYDROXYISOBUTYRATE DEHYDROGENASE-LIKE 1, MITOCHONDRIAL-RELATED"/>
    <property type="match status" value="1"/>
</dbReference>
<dbReference type="PANTHER" id="PTHR43060:SF15">
    <property type="entry name" value="3-HYDROXYISOBUTYRATE DEHYDROGENASE-LIKE 1, MITOCHONDRIAL-RELATED"/>
    <property type="match status" value="1"/>
</dbReference>
<accession>A0A545U210</accession>
<dbReference type="Gene3D" id="1.10.1040.10">
    <property type="entry name" value="N-(1-d-carboxylethyl)-l-norvaline Dehydrogenase, domain 2"/>
    <property type="match status" value="1"/>
</dbReference>
<evidence type="ECO:0000313" key="7">
    <source>
        <dbReference type="Proteomes" id="UP000315252"/>
    </source>
</evidence>
<dbReference type="Gene3D" id="3.40.50.720">
    <property type="entry name" value="NAD(P)-binding Rossmann-like Domain"/>
    <property type="match status" value="1"/>
</dbReference>
<keyword evidence="7" id="KW-1185">Reference proteome</keyword>
<keyword evidence="1" id="KW-0560">Oxidoreductase</keyword>
<dbReference type="Pfam" id="PF03446">
    <property type="entry name" value="NAD_binding_2"/>
    <property type="match status" value="1"/>
</dbReference>
<protein>
    <submittedName>
        <fullName evidence="6">NAD(P)-dependent oxidoreductase</fullName>
    </submittedName>
</protein>
<dbReference type="EMBL" id="VHSH01000001">
    <property type="protein sequence ID" value="TQV83474.1"/>
    <property type="molecule type" value="Genomic_DNA"/>
</dbReference>
<evidence type="ECO:0000259" key="5">
    <source>
        <dbReference type="Pfam" id="PF14833"/>
    </source>
</evidence>
<dbReference type="InterPro" id="IPR036291">
    <property type="entry name" value="NAD(P)-bd_dom_sf"/>
</dbReference>
<dbReference type="Proteomes" id="UP000315252">
    <property type="component" value="Unassembled WGS sequence"/>
</dbReference>
<organism evidence="6 7">
    <name type="scientific">Denitrobaculum tricleocarpae</name>
    <dbReference type="NCBI Taxonomy" id="2591009"/>
    <lineage>
        <taxon>Bacteria</taxon>
        <taxon>Pseudomonadati</taxon>
        <taxon>Pseudomonadota</taxon>
        <taxon>Alphaproteobacteria</taxon>
        <taxon>Rhodospirillales</taxon>
        <taxon>Rhodospirillaceae</taxon>
        <taxon>Denitrobaculum</taxon>
    </lineage>
</organism>
<dbReference type="SUPFAM" id="SSF48179">
    <property type="entry name" value="6-phosphogluconate dehydrogenase C-terminal domain-like"/>
    <property type="match status" value="1"/>
</dbReference>